<dbReference type="GO" id="GO:0005737">
    <property type="term" value="C:cytoplasm"/>
    <property type="evidence" value="ECO:0007669"/>
    <property type="project" value="TreeGrafter"/>
</dbReference>
<organism evidence="2 3">
    <name type="scientific">Zhenpiania hominis</name>
    <dbReference type="NCBI Taxonomy" id="2763644"/>
    <lineage>
        <taxon>Bacteria</taxon>
        <taxon>Bacillati</taxon>
        <taxon>Bacillota</taxon>
        <taxon>Clostridia</taxon>
        <taxon>Peptostreptococcales</taxon>
        <taxon>Anaerovoracaceae</taxon>
        <taxon>Zhenpiania</taxon>
    </lineage>
</organism>
<dbReference type="Gene3D" id="3.40.50.300">
    <property type="entry name" value="P-loop containing nucleotide triphosphate hydrolases"/>
    <property type="match status" value="1"/>
</dbReference>
<dbReference type="Pfam" id="PF02492">
    <property type="entry name" value="cobW"/>
    <property type="match status" value="1"/>
</dbReference>
<evidence type="ECO:0000313" key="3">
    <source>
        <dbReference type="Proteomes" id="UP000602647"/>
    </source>
</evidence>
<dbReference type="SUPFAM" id="SSF52540">
    <property type="entry name" value="P-loop containing nucleoside triphosphate hydrolases"/>
    <property type="match status" value="1"/>
</dbReference>
<protein>
    <submittedName>
        <fullName evidence="2">GTPase (G3E family)</fullName>
    </submittedName>
</protein>
<sequence>MITKYAVISGFLGAGKTTSMIAFSREINRRGQETAAILANDLGAGNIVDAEFCAAAGVMTLPISGGCICYQHENLVGKMHQLEAAGADVIFSDIPGCGIGAMDHVYLELEEKEPDEFELLPFTCIVDPERLRMVLPENADLNLPEEMKFLLDAQMAEAELIVLNKTDTIGEEEAEAIISFIRAIYPQTPVMAMSAMKGTGVSEVVDYLLEHRSRAVHREIGYGSEAFLAAENQLSWFNTRVYMRQREERNLDFNQVIAEIFEGVRAGLKERGRNVPHLKMFAADSDEELTDFFKASLIGVDYPVEYDRKLQNKYSALSLIINARCAADPVEMAEIVEDAVDAVSLKYNMKVRTFFMETFGMMEEGKGNIGKASRYED</sequence>
<dbReference type="AlphaFoldDB" id="A0A923SRN8"/>
<name>A0A923SRN8_9FIRM</name>
<dbReference type="InterPro" id="IPR003495">
    <property type="entry name" value="CobW/HypB/UreG_nucleotide-bd"/>
</dbReference>
<reference evidence="2" key="1">
    <citation type="submission" date="2020-08" db="EMBL/GenBank/DDBJ databases">
        <title>Genome public.</title>
        <authorList>
            <person name="Liu C."/>
            <person name="Sun Q."/>
        </authorList>
    </citation>
    <scope>NUCLEOTIDE SEQUENCE</scope>
    <source>
        <strain evidence="2">BX12</strain>
    </source>
</reference>
<dbReference type="PANTHER" id="PTHR13748">
    <property type="entry name" value="COBW-RELATED"/>
    <property type="match status" value="1"/>
</dbReference>
<dbReference type="Proteomes" id="UP000602647">
    <property type="component" value="Unassembled WGS sequence"/>
</dbReference>
<evidence type="ECO:0000259" key="1">
    <source>
        <dbReference type="Pfam" id="PF02492"/>
    </source>
</evidence>
<dbReference type="InterPro" id="IPR051316">
    <property type="entry name" value="Zinc-reg_GTPase_activator"/>
</dbReference>
<dbReference type="RefSeq" id="WP_187302622.1">
    <property type="nucleotide sequence ID" value="NZ_JACRYT010000005.1"/>
</dbReference>
<comment type="caution">
    <text evidence="2">The sequence shown here is derived from an EMBL/GenBank/DDBJ whole genome shotgun (WGS) entry which is preliminary data.</text>
</comment>
<keyword evidence="3" id="KW-1185">Reference proteome</keyword>
<dbReference type="InterPro" id="IPR027417">
    <property type="entry name" value="P-loop_NTPase"/>
</dbReference>
<dbReference type="EMBL" id="JACRYT010000005">
    <property type="protein sequence ID" value="MBC6679514.1"/>
    <property type="molecule type" value="Genomic_DNA"/>
</dbReference>
<proteinExistence type="predicted"/>
<gene>
    <name evidence="2" type="ORF">H9L42_06705</name>
</gene>
<accession>A0A923SRN8</accession>
<evidence type="ECO:0000313" key="2">
    <source>
        <dbReference type="EMBL" id="MBC6679514.1"/>
    </source>
</evidence>
<feature type="domain" description="CobW/HypB/UreG nucleotide-binding" evidence="1">
    <location>
        <begin position="6"/>
        <end position="190"/>
    </location>
</feature>
<dbReference type="PANTHER" id="PTHR13748:SF62">
    <property type="entry name" value="COBW DOMAIN-CONTAINING PROTEIN"/>
    <property type="match status" value="1"/>
</dbReference>